<dbReference type="OMA" id="ASAMYAC"/>
<accession>A0A0N4XIQ5</accession>
<organism evidence="4">
    <name type="scientific">Nippostrongylus brasiliensis</name>
    <name type="common">Rat hookworm</name>
    <dbReference type="NCBI Taxonomy" id="27835"/>
    <lineage>
        <taxon>Eukaryota</taxon>
        <taxon>Metazoa</taxon>
        <taxon>Ecdysozoa</taxon>
        <taxon>Nematoda</taxon>
        <taxon>Chromadorea</taxon>
        <taxon>Rhabditida</taxon>
        <taxon>Rhabditina</taxon>
        <taxon>Rhabditomorpha</taxon>
        <taxon>Strongyloidea</taxon>
        <taxon>Heligmosomidae</taxon>
        <taxon>Nippostrongylus</taxon>
    </lineage>
</organism>
<evidence type="ECO:0000313" key="3">
    <source>
        <dbReference type="Proteomes" id="UP000271162"/>
    </source>
</evidence>
<sequence>MTRVVKLFSTMPSKYAYRGHSPGLFKFMIFIADRPIRRVASKLSRKPTNEIERLRKKGDQWTANDLFRFQYSDPEEGTSEERRELCYAWLDRLHAISKKYCYLAWYEAAIYACYYRLAPILTDREEKRRIWTDVKREYAQVFLMGRRIWRRPSHPSRLRVFYDMAMLCVRFGNMPVSYWKDFLFSCMVLAQNRLMSSQYGVKAQKKIEGNIKLLSAQSTK</sequence>
<dbReference type="AlphaFoldDB" id="A0A0N4XIQ5"/>
<dbReference type="Proteomes" id="UP000271162">
    <property type="component" value="Unassembled WGS sequence"/>
</dbReference>
<reference evidence="2 3" key="2">
    <citation type="submission" date="2018-11" db="EMBL/GenBank/DDBJ databases">
        <authorList>
            <consortium name="Pathogen Informatics"/>
        </authorList>
    </citation>
    <scope>NUCLEOTIDE SEQUENCE [LARGE SCALE GENOMIC DNA]</scope>
</reference>
<feature type="domain" description="DUF7758" evidence="1">
    <location>
        <begin position="47"/>
        <end position="172"/>
    </location>
</feature>
<keyword evidence="3" id="KW-1185">Reference proteome</keyword>
<name>A0A0N4XIQ5_NIPBR</name>
<dbReference type="PANTHER" id="PTHR38624:SF2">
    <property type="entry name" value="BUB1 N-TERMINAL DOMAIN-CONTAINING PROTEIN"/>
    <property type="match status" value="1"/>
</dbReference>
<evidence type="ECO:0000259" key="1">
    <source>
        <dbReference type="Pfam" id="PF24944"/>
    </source>
</evidence>
<evidence type="ECO:0000313" key="2">
    <source>
        <dbReference type="EMBL" id="VDL65997.1"/>
    </source>
</evidence>
<protein>
    <submittedName>
        <fullName evidence="4">Mitochondrial import inner membrane translocase subunit Tim29</fullName>
    </submittedName>
</protein>
<reference evidence="4" key="1">
    <citation type="submission" date="2017-02" db="UniProtKB">
        <authorList>
            <consortium name="WormBaseParasite"/>
        </authorList>
    </citation>
    <scope>IDENTIFICATION</scope>
</reference>
<gene>
    <name evidence="2" type="ORF">NBR_LOCUS2408</name>
</gene>
<dbReference type="InterPro" id="IPR056660">
    <property type="entry name" value="DUF7758"/>
</dbReference>
<dbReference type="Pfam" id="PF24944">
    <property type="entry name" value="DUF7758"/>
    <property type="match status" value="1"/>
</dbReference>
<dbReference type="WBParaSite" id="NBR_0000240701-mRNA-1">
    <property type="protein sequence ID" value="NBR_0000240701-mRNA-1"/>
    <property type="gene ID" value="NBR_0000240701"/>
</dbReference>
<dbReference type="PANTHER" id="PTHR38624">
    <property type="entry name" value="PROTEIN CBG08397-RELATED"/>
    <property type="match status" value="1"/>
</dbReference>
<evidence type="ECO:0000313" key="4">
    <source>
        <dbReference type="WBParaSite" id="NBR_0000240701-mRNA-1"/>
    </source>
</evidence>
<proteinExistence type="predicted"/>
<dbReference type="EMBL" id="UYSL01002720">
    <property type="protein sequence ID" value="VDL65997.1"/>
    <property type="molecule type" value="Genomic_DNA"/>
</dbReference>